<evidence type="ECO:0000256" key="4">
    <source>
        <dbReference type="ARBA" id="ARBA00023136"/>
    </source>
</evidence>
<dbReference type="GO" id="GO:0015288">
    <property type="term" value="F:porin activity"/>
    <property type="evidence" value="ECO:0007669"/>
    <property type="project" value="TreeGrafter"/>
</dbReference>
<reference evidence="6 7" key="1">
    <citation type="submission" date="2013-02" db="EMBL/GenBank/DDBJ databases">
        <authorList>
            <person name="Harkins D.M."/>
            <person name="Durkin A.S."/>
            <person name="Brinkac L.M."/>
            <person name="Haft D.H."/>
            <person name="Selengut J.D."/>
            <person name="Sanka R."/>
            <person name="DePew J."/>
            <person name="Purushe J."/>
            <person name="Tulsiani S.M."/>
            <person name="Graham G.C."/>
            <person name="Burns M.-A."/>
            <person name="Dohnt M.F."/>
            <person name="Smythe L.D."/>
            <person name="McKay D.B."/>
            <person name="Craig S.B."/>
            <person name="Vinetz J.M."/>
            <person name="Sutton G.G."/>
            <person name="Nierman W.C."/>
            <person name="Fouts D.E."/>
        </authorList>
    </citation>
    <scope>NUCLEOTIDE SEQUENCE [LARGE SCALE GENOMIC DNA]</scope>
    <source>
        <strain evidence="6 7">LT2186</strain>
    </source>
</reference>
<evidence type="ECO:0008006" key="8">
    <source>
        <dbReference type="Google" id="ProtNLM"/>
    </source>
</evidence>
<dbReference type="Proteomes" id="UP000011776">
    <property type="component" value="Unassembled WGS sequence"/>
</dbReference>
<name>M3I7E7_LEPIR</name>
<accession>M3I7E7</accession>
<comment type="subcellular location">
    <subcellularLocation>
        <location evidence="1">Cell outer membrane</location>
    </subcellularLocation>
</comment>
<gene>
    <name evidence="6" type="ORF">LEP1GSC151_1097</name>
</gene>
<keyword evidence="3" id="KW-0812">Transmembrane</keyword>
<evidence type="ECO:0000313" key="7">
    <source>
        <dbReference type="Proteomes" id="UP000011776"/>
    </source>
</evidence>
<dbReference type="AlphaFoldDB" id="M3I7E7"/>
<dbReference type="SUPFAM" id="SSF56954">
    <property type="entry name" value="Outer membrane efflux proteins (OEP)"/>
    <property type="match status" value="1"/>
</dbReference>
<dbReference type="GO" id="GO:0009279">
    <property type="term" value="C:cell outer membrane"/>
    <property type="evidence" value="ECO:0007669"/>
    <property type="project" value="UniProtKB-SubCell"/>
</dbReference>
<organism evidence="6 7">
    <name type="scientific">Leptospira interrogans serovar Grippotyphosa str. LT2186</name>
    <dbReference type="NCBI Taxonomy" id="1001599"/>
    <lineage>
        <taxon>Bacteria</taxon>
        <taxon>Pseudomonadati</taxon>
        <taxon>Spirochaetota</taxon>
        <taxon>Spirochaetia</taxon>
        <taxon>Leptospirales</taxon>
        <taxon>Leptospiraceae</taxon>
        <taxon>Leptospira</taxon>
    </lineage>
</organism>
<dbReference type="BioCyc" id="LINT1001599:G11K9-585-MONOMER"/>
<sequence length="115" mass="13545">MRQATLKEEELKNEVRDDVKTRIEALEASHRIYKNNIVTERETANYYNGVLRSFRQGRADAVAVKNALDTHVQDQLRLTQAKVNFNIDLLRYYLAKNALMERFQVDRDKLIPHLD</sequence>
<evidence type="ECO:0000256" key="2">
    <source>
        <dbReference type="ARBA" id="ARBA00022452"/>
    </source>
</evidence>
<dbReference type="PANTHER" id="PTHR30026:SF20">
    <property type="entry name" value="OUTER MEMBRANE PROTEIN TOLC"/>
    <property type="match status" value="1"/>
</dbReference>
<dbReference type="PANTHER" id="PTHR30026">
    <property type="entry name" value="OUTER MEMBRANE PROTEIN TOLC"/>
    <property type="match status" value="1"/>
</dbReference>
<protein>
    <recommendedName>
        <fullName evidence="8">Outer membrane efflux protein</fullName>
    </recommendedName>
</protein>
<dbReference type="GO" id="GO:1990281">
    <property type="term" value="C:efflux pump complex"/>
    <property type="evidence" value="ECO:0007669"/>
    <property type="project" value="TreeGrafter"/>
</dbReference>
<evidence type="ECO:0000256" key="1">
    <source>
        <dbReference type="ARBA" id="ARBA00004442"/>
    </source>
</evidence>
<keyword evidence="5" id="KW-0998">Cell outer membrane</keyword>
<comment type="caution">
    <text evidence="6">The sequence shown here is derived from an EMBL/GenBank/DDBJ whole genome shotgun (WGS) entry which is preliminary data.</text>
</comment>
<evidence type="ECO:0000256" key="5">
    <source>
        <dbReference type="ARBA" id="ARBA00023237"/>
    </source>
</evidence>
<dbReference type="EMBL" id="AFME02000143">
    <property type="protein sequence ID" value="EMG11787.1"/>
    <property type="molecule type" value="Genomic_DNA"/>
</dbReference>
<dbReference type="Gene3D" id="1.20.1600.10">
    <property type="entry name" value="Outer membrane efflux proteins (OEP)"/>
    <property type="match status" value="1"/>
</dbReference>
<dbReference type="InterPro" id="IPR051906">
    <property type="entry name" value="TolC-like"/>
</dbReference>
<proteinExistence type="predicted"/>
<evidence type="ECO:0000256" key="3">
    <source>
        <dbReference type="ARBA" id="ARBA00022692"/>
    </source>
</evidence>
<keyword evidence="4" id="KW-0472">Membrane</keyword>
<dbReference type="GO" id="GO:0015562">
    <property type="term" value="F:efflux transmembrane transporter activity"/>
    <property type="evidence" value="ECO:0007669"/>
    <property type="project" value="TreeGrafter"/>
</dbReference>
<keyword evidence="2" id="KW-1134">Transmembrane beta strand</keyword>
<evidence type="ECO:0000313" key="6">
    <source>
        <dbReference type="EMBL" id="EMG11787.1"/>
    </source>
</evidence>